<evidence type="ECO:0000256" key="7">
    <source>
        <dbReference type="ARBA" id="ARBA00023033"/>
    </source>
</evidence>
<feature type="binding site" description="axial binding residue" evidence="8">
    <location>
        <position position="417"/>
    </location>
    <ligand>
        <name>heme</name>
        <dbReference type="ChEBI" id="CHEBI:30413"/>
    </ligand>
    <ligandPart>
        <name>Fe</name>
        <dbReference type="ChEBI" id="CHEBI:18248"/>
    </ligandPart>
</feature>
<evidence type="ECO:0000256" key="8">
    <source>
        <dbReference type="PIRSR" id="PIRSR602401-1"/>
    </source>
</evidence>
<dbReference type="SUPFAM" id="SSF48264">
    <property type="entry name" value="Cytochrome P450"/>
    <property type="match status" value="1"/>
</dbReference>
<comment type="pathway">
    <text evidence="2">Secondary metabolite biosynthesis.</text>
</comment>
<dbReference type="AlphaFoldDB" id="A0A6G1JUM6"/>
<dbReference type="PRINTS" id="PR00385">
    <property type="entry name" value="P450"/>
</dbReference>
<keyword evidence="3 8" id="KW-0349">Heme</keyword>
<dbReference type="Gene3D" id="1.10.630.10">
    <property type="entry name" value="Cytochrome P450"/>
    <property type="match status" value="1"/>
</dbReference>
<name>A0A6G1JUM6_9PLEO</name>
<evidence type="ECO:0000313" key="10">
    <source>
        <dbReference type="Proteomes" id="UP000799428"/>
    </source>
</evidence>
<dbReference type="PANTHER" id="PTHR24305:SF107">
    <property type="entry name" value="P450, PUTATIVE (EUROFUNG)-RELATED"/>
    <property type="match status" value="1"/>
</dbReference>
<evidence type="ECO:0000313" key="9">
    <source>
        <dbReference type="EMBL" id="KAF2703867.1"/>
    </source>
</evidence>
<proteinExistence type="predicted"/>
<evidence type="ECO:0000256" key="6">
    <source>
        <dbReference type="ARBA" id="ARBA00023004"/>
    </source>
</evidence>
<dbReference type="InterPro" id="IPR050121">
    <property type="entry name" value="Cytochrome_P450_monoxygenase"/>
</dbReference>
<dbReference type="Proteomes" id="UP000799428">
    <property type="component" value="Unassembled WGS sequence"/>
</dbReference>
<organism evidence="9 10">
    <name type="scientific">Pleomassaria siparia CBS 279.74</name>
    <dbReference type="NCBI Taxonomy" id="1314801"/>
    <lineage>
        <taxon>Eukaryota</taxon>
        <taxon>Fungi</taxon>
        <taxon>Dikarya</taxon>
        <taxon>Ascomycota</taxon>
        <taxon>Pezizomycotina</taxon>
        <taxon>Dothideomycetes</taxon>
        <taxon>Pleosporomycetidae</taxon>
        <taxon>Pleosporales</taxon>
        <taxon>Pleomassariaceae</taxon>
        <taxon>Pleomassaria</taxon>
    </lineage>
</organism>
<dbReference type="OrthoDB" id="10029320at2759"/>
<dbReference type="EMBL" id="MU005784">
    <property type="protein sequence ID" value="KAF2703867.1"/>
    <property type="molecule type" value="Genomic_DNA"/>
</dbReference>
<evidence type="ECO:0000256" key="5">
    <source>
        <dbReference type="ARBA" id="ARBA00023002"/>
    </source>
</evidence>
<dbReference type="InterPro" id="IPR002401">
    <property type="entry name" value="Cyt_P450_E_grp-I"/>
</dbReference>
<dbReference type="GO" id="GO:0004497">
    <property type="term" value="F:monooxygenase activity"/>
    <property type="evidence" value="ECO:0007669"/>
    <property type="project" value="UniProtKB-KW"/>
</dbReference>
<keyword evidence="7" id="KW-0503">Monooxygenase</keyword>
<accession>A0A6G1JUM6</accession>
<reference evidence="9" key="1">
    <citation type="journal article" date="2020" name="Stud. Mycol.">
        <title>101 Dothideomycetes genomes: a test case for predicting lifestyles and emergence of pathogens.</title>
        <authorList>
            <person name="Haridas S."/>
            <person name="Albert R."/>
            <person name="Binder M."/>
            <person name="Bloem J."/>
            <person name="Labutti K."/>
            <person name="Salamov A."/>
            <person name="Andreopoulos B."/>
            <person name="Baker S."/>
            <person name="Barry K."/>
            <person name="Bills G."/>
            <person name="Bluhm B."/>
            <person name="Cannon C."/>
            <person name="Castanera R."/>
            <person name="Culley D."/>
            <person name="Daum C."/>
            <person name="Ezra D."/>
            <person name="Gonzalez J."/>
            <person name="Henrissat B."/>
            <person name="Kuo A."/>
            <person name="Liang C."/>
            <person name="Lipzen A."/>
            <person name="Lutzoni F."/>
            <person name="Magnuson J."/>
            <person name="Mondo S."/>
            <person name="Nolan M."/>
            <person name="Ohm R."/>
            <person name="Pangilinan J."/>
            <person name="Park H.-J."/>
            <person name="Ramirez L."/>
            <person name="Alfaro M."/>
            <person name="Sun H."/>
            <person name="Tritt A."/>
            <person name="Yoshinaga Y."/>
            <person name="Zwiers L.-H."/>
            <person name="Turgeon B."/>
            <person name="Goodwin S."/>
            <person name="Spatafora J."/>
            <person name="Crous P."/>
            <person name="Grigoriev I."/>
        </authorList>
    </citation>
    <scope>NUCLEOTIDE SEQUENCE</scope>
    <source>
        <strain evidence="9">CBS 279.74</strain>
    </source>
</reference>
<evidence type="ECO:0000256" key="3">
    <source>
        <dbReference type="ARBA" id="ARBA00022617"/>
    </source>
</evidence>
<dbReference type="Pfam" id="PF00067">
    <property type="entry name" value="p450"/>
    <property type="match status" value="1"/>
</dbReference>
<keyword evidence="6 8" id="KW-0408">Iron</keyword>
<evidence type="ECO:0000256" key="1">
    <source>
        <dbReference type="ARBA" id="ARBA00001971"/>
    </source>
</evidence>
<dbReference type="GO" id="GO:0005506">
    <property type="term" value="F:iron ion binding"/>
    <property type="evidence" value="ECO:0007669"/>
    <property type="project" value="InterPro"/>
</dbReference>
<keyword evidence="5" id="KW-0560">Oxidoreductase</keyword>
<dbReference type="InterPro" id="IPR036396">
    <property type="entry name" value="Cyt_P450_sf"/>
</dbReference>
<dbReference type="CDD" id="cd11051">
    <property type="entry name" value="CYP59-like"/>
    <property type="match status" value="1"/>
</dbReference>
<gene>
    <name evidence="9" type="ORF">K504DRAFT_391460</name>
</gene>
<evidence type="ECO:0000256" key="2">
    <source>
        <dbReference type="ARBA" id="ARBA00005179"/>
    </source>
</evidence>
<dbReference type="PRINTS" id="PR00463">
    <property type="entry name" value="EP450I"/>
</dbReference>
<dbReference type="GO" id="GO:0016705">
    <property type="term" value="F:oxidoreductase activity, acting on paired donors, with incorporation or reduction of molecular oxygen"/>
    <property type="evidence" value="ECO:0007669"/>
    <property type="project" value="InterPro"/>
</dbReference>
<comment type="cofactor">
    <cofactor evidence="1 8">
        <name>heme</name>
        <dbReference type="ChEBI" id="CHEBI:30413"/>
    </cofactor>
</comment>
<keyword evidence="10" id="KW-1185">Reference proteome</keyword>
<dbReference type="GO" id="GO:0020037">
    <property type="term" value="F:heme binding"/>
    <property type="evidence" value="ECO:0007669"/>
    <property type="project" value="InterPro"/>
</dbReference>
<keyword evidence="4 8" id="KW-0479">Metal-binding</keyword>
<evidence type="ECO:0000256" key="4">
    <source>
        <dbReference type="ARBA" id="ARBA00022723"/>
    </source>
</evidence>
<sequence>MGKVVSKLPNRVHPHVYPHYLTKEYNLPPVFYIDTAPIKAPMLVVADPEAAQEIANSGLLKHPALDDFLSPLAGRHNLVSMEGAVWQRWRNVFNPGFSTQHIMNQVPTIVDCVEIYAQILDRHASENDVFRLEEEATKVTIDVIGKVVCNHDFNSLTSNNRFVEIMRKTLSWMPDSQSMNPFHIYHPLRPLFWNHYKRQMDKYVGDVLDERFSSRNMGQSTKMRKKTSIDLALEEYFKETGQDADSRTATMSAEFRRYAIDNLLILIFAGHDTTASTICYAYDLLHKHPDKLAKIRQEMDDVFGVGVSAKEQLKTSPYLINKCEYTLAVIRETLRLWTPASTVRIGRKDYFVRNPVDGQMLPTDGIMVWTPSMTIHRDPRNYGESAHDFVPERFLPSNADALTPHAFRPFEKGPRNCIGQELALVEMKMLLALTIREFNVRSVYDELGALSDDGSLWAADKATKTGPQECLGTDAYQILLAAAKPREGMPARVSRNMHMRSN</sequence>
<dbReference type="InterPro" id="IPR001128">
    <property type="entry name" value="Cyt_P450"/>
</dbReference>
<dbReference type="PANTHER" id="PTHR24305">
    <property type="entry name" value="CYTOCHROME P450"/>
    <property type="match status" value="1"/>
</dbReference>
<protein>
    <submittedName>
        <fullName evidence="9">Cytochrome P450</fullName>
    </submittedName>
</protein>